<accession>A0A443K0S5</accession>
<dbReference type="SUPFAM" id="SSF53474">
    <property type="entry name" value="alpha/beta-Hydrolases"/>
    <property type="match status" value="1"/>
</dbReference>
<keyword evidence="2" id="KW-0963">Cytoplasm</keyword>
<dbReference type="RefSeq" id="WP_128238726.1">
    <property type="nucleotide sequence ID" value="NZ_SAUX01000035.1"/>
</dbReference>
<dbReference type="Gene3D" id="3.40.50.1820">
    <property type="entry name" value="alpha/beta hydrolase"/>
    <property type="match status" value="1"/>
</dbReference>
<proteinExistence type="inferred from homology"/>
<dbReference type="InterPro" id="IPR021764">
    <property type="entry name" value="Enterochelin_esterase_N"/>
</dbReference>
<feature type="signal peptide" evidence="5">
    <location>
        <begin position="1"/>
        <end position="22"/>
    </location>
</feature>
<evidence type="ECO:0000259" key="6">
    <source>
        <dbReference type="Pfam" id="PF11806"/>
    </source>
</evidence>
<reference evidence="7 8" key="2">
    <citation type="submission" date="2019-01" db="EMBL/GenBank/DDBJ databases">
        <authorList>
            <person name="Li Y."/>
        </authorList>
    </citation>
    <scope>NUCLEOTIDE SEQUENCE [LARGE SCALE GENOMIC DNA]</scope>
    <source>
        <strain evidence="7 8">D19-10-3-21</strain>
    </source>
</reference>
<gene>
    <name evidence="7" type="ORF">D2T31_20430</name>
</gene>
<comment type="subcellular location">
    <subcellularLocation>
        <location evidence="1">Cytoplasm</location>
    </subcellularLocation>
</comment>
<evidence type="ECO:0000256" key="3">
    <source>
        <dbReference type="ARBA" id="ARBA00022801"/>
    </source>
</evidence>
<dbReference type="GO" id="GO:0006826">
    <property type="term" value="P:iron ion transport"/>
    <property type="evidence" value="ECO:0007669"/>
    <property type="project" value="InterPro"/>
</dbReference>
<dbReference type="InterPro" id="IPR000801">
    <property type="entry name" value="Esterase-like"/>
</dbReference>
<dbReference type="GO" id="GO:0008849">
    <property type="term" value="F:enterochelin esterase activity"/>
    <property type="evidence" value="ECO:0007669"/>
    <property type="project" value="InterPro"/>
</dbReference>
<dbReference type="SUPFAM" id="SSF81296">
    <property type="entry name" value="E set domains"/>
    <property type="match status" value="1"/>
</dbReference>
<keyword evidence="3" id="KW-0378">Hydrolase</keyword>
<dbReference type="InterPro" id="IPR014756">
    <property type="entry name" value="Ig_E-set"/>
</dbReference>
<dbReference type="PANTHER" id="PTHR48098:SF3">
    <property type="entry name" value="IRON(III) ENTEROBACTIN ESTERASE"/>
    <property type="match status" value="1"/>
</dbReference>
<evidence type="ECO:0000256" key="1">
    <source>
        <dbReference type="ARBA" id="ARBA00004496"/>
    </source>
</evidence>
<dbReference type="PANTHER" id="PTHR48098">
    <property type="entry name" value="ENTEROCHELIN ESTERASE-RELATED"/>
    <property type="match status" value="1"/>
</dbReference>
<dbReference type="Pfam" id="PF11806">
    <property type="entry name" value="Enterochelin_N"/>
    <property type="match status" value="1"/>
</dbReference>
<evidence type="ECO:0000256" key="5">
    <source>
        <dbReference type="SAM" id="SignalP"/>
    </source>
</evidence>
<dbReference type="Proteomes" id="UP000285295">
    <property type="component" value="Unassembled WGS sequence"/>
</dbReference>
<dbReference type="InterPro" id="IPR050583">
    <property type="entry name" value="Mycobacterial_A85_antigen"/>
</dbReference>
<evidence type="ECO:0000256" key="2">
    <source>
        <dbReference type="ARBA" id="ARBA00022490"/>
    </source>
</evidence>
<protein>
    <submittedName>
        <fullName evidence="7">Enterochelin esterase</fullName>
    </submittedName>
</protein>
<dbReference type="OrthoDB" id="9775130at2"/>
<keyword evidence="5" id="KW-0732">Signal</keyword>
<dbReference type="GO" id="GO:0005737">
    <property type="term" value="C:cytoplasm"/>
    <property type="evidence" value="ECO:0007669"/>
    <property type="project" value="UniProtKB-SubCell"/>
</dbReference>
<feature type="chain" id="PRO_5019028070" evidence="5">
    <location>
        <begin position="23"/>
        <end position="525"/>
    </location>
</feature>
<dbReference type="GO" id="GO:0005506">
    <property type="term" value="F:iron ion binding"/>
    <property type="evidence" value="ECO:0007669"/>
    <property type="project" value="InterPro"/>
</dbReference>
<reference evidence="7 8" key="1">
    <citation type="submission" date="2019-01" db="EMBL/GenBank/DDBJ databases">
        <title>Sinorhodobacter populi sp. nov. isolated from the symptomatic bark tissue of Populus euramericana canker.</title>
        <authorList>
            <person name="Xu G."/>
        </authorList>
    </citation>
    <scope>NUCLEOTIDE SEQUENCE [LARGE SCALE GENOMIC DNA]</scope>
    <source>
        <strain evidence="7 8">D19-10-3-21</strain>
    </source>
</reference>
<dbReference type="NCBIfam" id="NF007758">
    <property type="entry name" value="PRK10439.1"/>
    <property type="match status" value="1"/>
</dbReference>
<dbReference type="EMBL" id="SAUX01000035">
    <property type="protein sequence ID" value="RWR26316.1"/>
    <property type="molecule type" value="Genomic_DNA"/>
</dbReference>
<sequence length="525" mass="56998">MNGDLLSRLVPVLILSAGFASAQPFTQEVDLPAAGRAAWGLEADLSVVPGAYVQGSIAVDGPVTLHLTDEAGTPVRRLLDRAQGGQEFRFVAGAPMARLVLENTDSVETHAKLRLDRIVPTAEQTGMPKRYLSPRIAGLAAGGDIAAFWAQIAREGAPMIEPGTRPDTVIATFLWRGALHNVRLWGAPASDHVWLERLGGSDLWFASFEIPQDTRLSYALAPDVPQFDAGAGENRRALLATVQADPLNPYTEPVDAPDQWARRSLLELPDAPEQPGMTGADPARRGQVETLAYRSAVLGNSRDVDLYVPAGFDPEDSDTVLLILFDGPQYQREEAPLPRIFDRLIASGRLPPVVVAFVDPIDPEHRAAELPPNANFAAAMAQELKPLVEARLARDFVPERTAVAGSSYGGLAAAWLGLTQPAAFGNVIALSGSFWWGPAGWSEDEMPFMSAEWAQGGNRDVRFWISAGQFEDGDERSILDTSRHLRDVLRLSGQRQVFWRNYSGGHDYAVWRGALADAMIALFGR</sequence>
<dbReference type="InterPro" id="IPR029058">
    <property type="entry name" value="AB_hydrolase_fold"/>
</dbReference>
<comment type="caution">
    <text evidence="7">The sequence shown here is derived from an EMBL/GenBank/DDBJ whole genome shotgun (WGS) entry which is preliminary data.</text>
</comment>
<dbReference type="AlphaFoldDB" id="A0A443K0S5"/>
<dbReference type="InterPro" id="IPR013783">
    <property type="entry name" value="Ig-like_fold"/>
</dbReference>
<organism evidence="7 8">
    <name type="scientific">Paenirhodobacter populi</name>
    <dbReference type="NCBI Taxonomy" id="2306993"/>
    <lineage>
        <taxon>Bacteria</taxon>
        <taxon>Pseudomonadati</taxon>
        <taxon>Pseudomonadota</taxon>
        <taxon>Alphaproteobacteria</taxon>
        <taxon>Rhodobacterales</taxon>
        <taxon>Rhodobacter group</taxon>
        <taxon>Paenirhodobacter</taxon>
    </lineage>
</organism>
<feature type="domain" description="Enterochelin esterase N-terminal" evidence="6">
    <location>
        <begin position="172"/>
        <end position="275"/>
    </location>
</feature>
<evidence type="ECO:0000256" key="4">
    <source>
        <dbReference type="ARBA" id="ARBA00024201"/>
    </source>
</evidence>
<evidence type="ECO:0000313" key="8">
    <source>
        <dbReference type="Proteomes" id="UP000285295"/>
    </source>
</evidence>
<name>A0A443K0S5_9RHOB</name>
<evidence type="ECO:0000313" key="7">
    <source>
        <dbReference type="EMBL" id="RWR26316.1"/>
    </source>
</evidence>
<dbReference type="Pfam" id="PF00756">
    <property type="entry name" value="Esterase"/>
    <property type="match status" value="1"/>
</dbReference>
<dbReference type="Gene3D" id="2.60.40.10">
    <property type="entry name" value="Immunoglobulins"/>
    <property type="match status" value="1"/>
</dbReference>
<comment type="similarity">
    <text evidence="4">Belongs to the Fes family.</text>
</comment>